<dbReference type="AlphaFoldDB" id="A0A6J2JD12"/>
<evidence type="ECO:0000313" key="1">
    <source>
        <dbReference type="Proteomes" id="UP000504629"/>
    </source>
</evidence>
<evidence type="ECO:0000313" key="2">
    <source>
        <dbReference type="RefSeq" id="XP_028026973.1"/>
    </source>
</evidence>
<dbReference type="OrthoDB" id="7433260at2759"/>
<dbReference type="KEGG" id="bman:114240585"/>
<reference evidence="2 3" key="1">
    <citation type="submission" date="2025-04" db="UniProtKB">
        <authorList>
            <consortium name="RefSeq"/>
        </authorList>
    </citation>
    <scope>IDENTIFICATION</scope>
    <source>
        <tissue evidence="2 3">Silk gland</tissue>
    </source>
</reference>
<name>A0A6J2JD12_BOMMA</name>
<accession>A0A6J2JD12</accession>
<organism evidence="1 3">
    <name type="scientific">Bombyx mandarina</name>
    <name type="common">Wild silk moth</name>
    <name type="synonym">Wild silkworm</name>
    <dbReference type="NCBI Taxonomy" id="7092"/>
    <lineage>
        <taxon>Eukaryota</taxon>
        <taxon>Metazoa</taxon>
        <taxon>Ecdysozoa</taxon>
        <taxon>Arthropoda</taxon>
        <taxon>Hexapoda</taxon>
        <taxon>Insecta</taxon>
        <taxon>Pterygota</taxon>
        <taxon>Neoptera</taxon>
        <taxon>Endopterygota</taxon>
        <taxon>Lepidoptera</taxon>
        <taxon>Glossata</taxon>
        <taxon>Ditrysia</taxon>
        <taxon>Bombycoidea</taxon>
        <taxon>Bombycidae</taxon>
        <taxon>Bombycinae</taxon>
        <taxon>Bombyx</taxon>
    </lineage>
</organism>
<dbReference type="RefSeq" id="XP_028026982.1">
    <property type="nucleotide sequence ID" value="XM_028171181.1"/>
</dbReference>
<gene>
    <name evidence="2 3" type="primary">LOC114240585</name>
</gene>
<dbReference type="RefSeq" id="XP_028026973.1">
    <property type="nucleotide sequence ID" value="XM_028171172.1"/>
</dbReference>
<sequence length="852" mass="99681">MVDPNDQSIVDAMINSFNNSLQISDRQQELMCLAQDEFGLQQDRDHVFRLVDGIDKIKPILDSTDQSTKRLTIICNMQNFWVTLIIDYENAITYYTDTRNQKMDESLKQIVTDHVPDGQIANLQLGNAAYALVNARLINKRLDSKQPVAEGLYKEINDSVQIVLQKLNTLLTYMKPLGEATYINGRNANILVYFLETVALQDMKLRDENGVKLNLDRIINKTDTDRVVSIRNYLVHRKLNANTKTFNWIEPADLNGLLEYSNRKSTNIFVLLQTYLTHIKQQLHDEFTEGPDNLKTPSMLFKKQFDIGTAIDKDECEKRVTSFVRTAMSEAYDKKRLKSNNAREQIFEFIINVVPYMKLQKNNILKILGTERNDQIHVFYQYVNNESELAFAFRHYMRQNRKNLYAFCLSKIVGDLLSKSGNTFDHIIQVKTDVDTVKEALTNSSCQLFKIGYGSDVGDISYNVADKVTELLNLLFFTDNESAVQDRIRNQQKAVRVKGRHIDLTADDRENLISFIKYLQEQYAILISNHSENSEEFKSNWHNNLKIKYEKEFRNNYGIMGGHLKLLFLYIEQKLQIIDTVYWYNQIGQILIENVQALVDFKTINNMNIKDVIILYKDKNNSTLSNGVVLKHGKVNLSLYDRETKIIHIQTICITRLTSVILEMLFNDDVFKNIQDAFNDENFLDYLEINNLQQPVFLNDYPDFVVPYMGRLLNKSYTNFQTFNVLYPKDLTLQERREKVLRKLMEPNFKHHLYGFMCKDFPLYWKIATSIILKKNNANSGKQLEALVEVTKKWINKNQKHNKEMYIDFLNIQEDLNLELYNDLAYALNELRKLIDENQREKNQRRHTITQA</sequence>
<keyword evidence="1" id="KW-1185">Reference proteome</keyword>
<evidence type="ECO:0000313" key="3">
    <source>
        <dbReference type="RefSeq" id="XP_028026982.1"/>
    </source>
</evidence>
<proteinExistence type="predicted"/>
<protein>
    <submittedName>
        <fullName evidence="2">Uncharacterized protein LOC114240585 isoform X1</fullName>
    </submittedName>
    <submittedName>
        <fullName evidence="3">Uncharacterized protein LOC114240585 isoform X2</fullName>
    </submittedName>
</protein>
<dbReference type="Proteomes" id="UP000504629">
    <property type="component" value="Unplaced"/>
</dbReference>
<dbReference type="GeneID" id="114240585"/>